<dbReference type="InterPro" id="IPR038555">
    <property type="entry name" value="Zincin_1_sf"/>
</dbReference>
<dbReference type="InterPro" id="IPR010428">
    <property type="entry name" value="Zincin_1"/>
</dbReference>
<evidence type="ECO:0000313" key="2">
    <source>
        <dbReference type="EMBL" id="PFG15917.1"/>
    </source>
</evidence>
<dbReference type="AlphaFoldDB" id="A0A2A9CN88"/>
<reference evidence="2 3" key="1">
    <citation type="submission" date="2017-10" db="EMBL/GenBank/DDBJ databases">
        <title>Sequencing the genomes of 1000 actinobacteria strains.</title>
        <authorList>
            <person name="Klenk H.-P."/>
        </authorList>
    </citation>
    <scope>NUCLEOTIDE SEQUENCE [LARGE SCALE GENOMIC DNA]</scope>
    <source>
        <strain evidence="2 3">DSM 15597</strain>
    </source>
</reference>
<dbReference type="EMBL" id="PDJC01000001">
    <property type="protein sequence ID" value="PFG15917.1"/>
    <property type="molecule type" value="Genomic_DNA"/>
</dbReference>
<dbReference type="Pfam" id="PF06262">
    <property type="entry name" value="Zincin_1"/>
    <property type="match status" value="1"/>
</dbReference>
<dbReference type="Proteomes" id="UP000226079">
    <property type="component" value="Unassembled WGS sequence"/>
</dbReference>
<sequence>MGRRDRHGRGLRGPLAQANPFTGAPVRLPQRRTGAERFADYLRDAIATTARVCPQALIGVEIGFEDVPAASPQWRPDRVPLAAAIPGQAGRRAQVVLFRRPLEHRADNSGELRRLVRRALVEQLSALTGISLEDLDPGYSDGDDWD</sequence>
<proteinExistence type="predicted"/>
<feature type="compositionally biased region" description="Basic residues" evidence="1">
    <location>
        <begin position="1"/>
        <end position="10"/>
    </location>
</feature>
<dbReference type="SUPFAM" id="SSF55486">
    <property type="entry name" value="Metalloproteases ('zincins'), catalytic domain"/>
    <property type="match status" value="1"/>
</dbReference>
<name>A0A2A9CN88_9ACTN</name>
<organism evidence="2 3">
    <name type="scientific">Propionicimonas paludicola</name>
    <dbReference type="NCBI Taxonomy" id="185243"/>
    <lineage>
        <taxon>Bacteria</taxon>
        <taxon>Bacillati</taxon>
        <taxon>Actinomycetota</taxon>
        <taxon>Actinomycetes</taxon>
        <taxon>Propionibacteriales</taxon>
        <taxon>Nocardioidaceae</taxon>
        <taxon>Propionicimonas</taxon>
    </lineage>
</organism>
<dbReference type="OrthoDB" id="4966605at2"/>
<feature type="region of interest" description="Disordered" evidence="1">
    <location>
        <begin position="1"/>
        <end position="23"/>
    </location>
</feature>
<accession>A0A2A9CN88</accession>
<dbReference type="CDD" id="cd12954">
    <property type="entry name" value="MMP_TTHA0227_like_1"/>
    <property type="match status" value="1"/>
</dbReference>
<evidence type="ECO:0000256" key="1">
    <source>
        <dbReference type="SAM" id="MobiDB-lite"/>
    </source>
</evidence>
<keyword evidence="3" id="KW-1185">Reference proteome</keyword>
<comment type="caution">
    <text evidence="2">The sequence shown here is derived from an EMBL/GenBank/DDBJ whole genome shotgun (WGS) entry which is preliminary data.</text>
</comment>
<protein>
    <submittedName>
        <fullName evidence="2">Zinicin-like metallopeptidase</fullName>
    </submittedName>
</protein>
<dbReference type="Gene3D" id="3.30.2010.20">
    <property type="match status" value="1"/>
</dbReference>
<gene>
    <name evidence="2" type="ORF">ATK74_0438</name>
</gene>
<evidence type="ECO:0000313" key="3">
    <source>
        <dbReference type="Proteomes" id="UP000226079"/>
    </source>
</evidence>
<dbReference type="RefSeq" id="WP_098459506.1">
    <property type="nucleotide sequence ID" value="NZ_PDJC01000001.1"/>
</dbReference>